<evidence type="ECO:0000313" key="11">
    <source>
        <dbReference type="EMBL" id="KAF5750969.1"/>
    </source>
</evidence>
<feature type="domain" description="C2H2-type" evidence="10">
    <location>
        <begin position="71"/>
        <end position="98"/>
    </location>
</feature>
<dbReference type="InterPro" id="IPR036236">
    <property type="entry name" value="Znf_C2H2_sf"/>
</dbReference>
<evidence type="ECO:0000256" key="6">
    <source>
        <dbReference type="ARBA" id="ARBA00023015"/>
    </source>
</evidence>
<gene>
    <name evidence="11" type="ORF">HS088_TW03G01310</name>
</gene>
<protein>
    <submittedName>
        <fullName evidence="11">Zinc finger protein ZAT11</fullName>
    </submittedName>
</protein>
<dbReference type="OrthoDB" id="9411774at2759"/>
<dbReference type="PROSITE" id="PS50157">
    <property type="entry name" value="ZINC_FINGER_C2H2_2"/>
    <property type="match status" value="2"/>
</dbReference>
<evidence type="ECO:0000256" key="3">
    <source>
        <dbReference type="ARBA" id="ARBA00022737"/>
    </source>
</evidence>
<evidence type="ECO:0000259" key="10">
    <source>
        <dbReference type="PROSITE" id="PS50157"/>
    </source>
</evidence>
<keyword evidence="12" id="KW-1185">Reference proteome</keyword>
<dbReference type="InParanoid" id="A0A7J7DXH0"/>
<sequence length="140" mass="15666">MFCWTEGMKRRSREGGERMMFQCKTCNRKFSSFQALGGHRASHNKKRPGLMGLEPPNKKVVVVVESMNKMHGCSVCGRKFGNGQALGGHMRKHNRSTPTLTHHHQSSFIPIPTSFSLDLNLTPLENDLGLLFQLLEAGSL</sequence>
<dbReference type="GO" id="GO:0008270">
    <property type="term" value="F:zinc ion binding"/>
    <property type="evidence" value="ECO:0007669"/>
    <property type="project" value="UniProtKB-KW"/>
</dbReference>
<evidence type="ECO:0000313" key="12">
    <source>
        <dbReference type="Proteomes" id="UP000593562"/>
    </source>
</evidence>
<dbReference type="Proteomes" id="UP000593562">
    <property type="component" value="Unassembled WGS sequence"/>
</dbReference>
<proteinExistence type="predicted"/>
<evidence type="ECO:0000256" key="8">
    <source>
        <dbReference type="ARBA" id="ARBA00023242"/>
    </source>
</evidence>
<dbReference type="Pfam" id="PF13912">
    <property type="entry name" value="zf-C2H2_6"/>
    <property type="match status" value="2"/>
</dbReference>
<evidence type="ECO:0000256" key="4">
    <source>
        <dbReference type="ARBA" id="ARBA00022771"/>
    </source>
</evidence>
<comment type="subcellular location">
    <subcellularLocation>
        <location evidence="1">Nucleus</location>
    </subcellularLocation>
</comment>
<dbReference type="SUPFAM" id="SSF57667">
    <property type="entry name" value="beta-beta-alpha zinc fingers"/>
    <property type="match status" value="2"/>
</dbReference>
<evidence type="ECO:0000256" key="9">
    <source>
        <dbReference type="PROSITE-ProRule" id="PRU00042"/>
    </source>
</evidence>
<dbReference type="Gene3D" id="3.30.160.60">
    <property type="entry name" value="Classic Zinc Finger"/>
    <property type="match status" value="2"/>
</dbReference>
<evidence type="ECO:0000256" key="1">
    <source>
        <dbReference type="ARBA" id="ARBA00004123"/>
    </source>
</evidence>
<keyword evidence="2" id="KW-0479">Metal-binding</keyword>
<dbReference type="EMBL" id="JAAARO010000003">
    <property type="protein sequence ID" value="KAF5750969.1"/>
    <property type="molecule type" value="Genomic_DNA"/>
</dbReference>
<reference evidence="11 12" key="1">
    <citation type="journal article" date="2020" name="Nat. Commun.">
        <title>Genome of Tripterygium wilfordii and identification of cytochrome P450 involved in triptolide biosynthesis.</title>
        <authorList>
            <person name="Tu L."/>
            <person name="Su P."/>
            <person name="Zhang Z."/>
            <person name="Gao L."/>
            <person name="Wang J."/>
            <person name="Hu T."/>
            <person name="Zhou J."/>
            <person name="Zhang Y."/>
            <person name="Zhao Y."/>
            <person name="Liu Y."/>
            <person name="Song Y."/>
            <person name="Tong Y."/>
            <person name="Lu Y."/>
            <person name="Yang J."/>
            <person name="Xu C."/>
            <person name="Jia M."/>
            <person name="Peters R.J."/>
            <person name="Huang L."/>
            <person name="Gao W."/>
        </authorList>
    </citation>
    <scope>NUCLEOTIDE SEQUENCE [LARGE SCALE GENOMIC DNA]</scope>
    <source>
        <strain evidence="12">cv. XIE 37</strain>
        <tissue evidence="11">Leaf</tissue>
    </source>
</reference>
<dbReference type="GO" id="GO:0010200">
    <property type="term" value="P:response to chitin"/>
    <property type="evidence" value="ECO:0007669"/>
    <property type="project" value="TreeGrafter"/>
</dbReference>
<dbReference type="PANTHER" id="PTHR26374">
    <property type="entry name" value="ZINC FINGER PROTEIN ZAT5"/>
    <property type="match status" value="1"/>
</dbReference>
<keyword evidence="5" id="KW-0862">Zinc</keyword>
<keyword evidence="4 9" id="KW-0863">Zinc-finger</keyword>
<name>A0A7J7DXH0_TRIWF</name>
<evidence type="ECO:0000256" key="2">
    <source>
        <dbReference type="ARBA" id="ARBA00022723"/>
    </source>
</evidence>
<dbReference type="GO" id="GO:0006950">
    <property type="term" value="P:response to stress"/>
    <property type="evidence" value="ECO:0007669"/>
    <property type="project" value="TreeGrafter"/>
</dbReference>
<feature type="domain" description="C2H2-type" evidence="10">
    <location>
        <begin position="21"/>
        <end position="48"/>
    </location>
</feature>
<evidence type="ECO:0000256" key="5">
    <source>
        <dbReference type="ARBA" id="ARBA00022833"/>
    </source>
</evidence>
<keyword evidence="3" id="KW-0677">Repeat</keyword>
<keyword evidence="6" id="KW-0805">Transcription regulation</keyword>
<organism evidence="11 12">
    <name type="scientific">Tripterygium wilfordii</name>
    <name type="common">Thunder God vine</name>
    <dbReference type="NCBI Taxonomy" id="458696"/>
    <lineage>
        <taxon>Eukaryota</taxon>
        <taxon>Viridiplantae</taxon>
        <taxon>Streptophyta</taxon>
        <taxon>Embryophyta</taxon>
        <taxon>Tracheophyta</taxon>
        <taxon>Spermatophyta</taxon>
        <taxon>Magnoliopsida</taxon>
        <taxon>eudicotyledons</taxon>
        <taxon>Gunneridae</taxon>
        <taxon>Pentapetalae</taxon>
        <taxon>rosids</taxon>
        <taxon>fabids</taxon>
        <taxon>Celastrales</taxon>
        <taxon>Celastraceae</taxon>
        <taxon>Tripterygium</taxon>
    </lineage>
</organism>
<accession>A0A7J7DXH0</accession>
<keyword evidence="7" id="KW-0804">Transcription</keyword>
<dbReference type="GO" id="GO:0005634">
    <property type="term" value="C:nucleus"/>
    <property type="evidence" value="ECO:0007669"/>
    <property type="project" value="UniProtKB-SubCell"/>
</dbReference>
<dbReference type="PANTHER" id="PTHR26374:SF379">
    <property type="entry name" value="ZINC FINGER PROTEIN ZAT12"/>
    <property type="match status" value="1"/>
</dbReference>
<dbReference type="InterPro" id="IPR013087">
    <property type="entry name" value="Znf_C2H2_type"/>
</dbReference>
<dbReference type="AlphaFoldDB" id="A0A7J7DXH0"/>
<dbReference type="PROSITE" id="PS00028">
    <property type="entry name" value="ZINC_FINGER_C2H2_1"/>
    <property type="match status" value="2"/>
</dbReference>
<dbReference type="SMART" id="SM00355">
    <property type="entry name" value="ZnF_C2H2"/>
    <property type="match status" value="2"/>
</dbReference>
<keyword evidence="8" id="KW-0539">Nucleus</keyword>
<evidence type="ECO:0000256" key="7">
    <source>
        <dbReference type="ARBA" id="ARBA00023163"/>
    </source>
</evidence>
<comment type="caution">
    <text evidence="11">The sequence shown here is derived from an EMBL/GenBank/DDBJ whole genome shotgun (WGS) entry which is preliminary data.</text>
</comment>